<keyword evidence="13 17" id="KW-0472">Membrane</keyword>
<dbReference type="InterPro" id="IPR027417">
    <property type="entry name" value="P-loop_NTPase"/>
</dbReference>
<accession>A0ABY3RC63</accession>
<evidence type="ECO:0000256" key="12">
    <source>
        <dbReference type="ARBA" id="ARBA00022989"/>
    </source>
</evidence>
<dbReference type="CDD" id="cd05387">
    <property type="entry name" value="BY-kinase"/>
    <property type="match status" value="1"/>
</dbReference>
<keyword evidence="12 17" id="KW-1133">Transmembrane helix</keyword>
<dbReference type="GO" id="GO:0004715">
    <property type="term" value="F:non-membrane spanning protein tyrosine kinase activity"/>
    <property type="evidence" value="ECO:0007669"/>
    <property type="project" value="UniProtKB-EC"/>
</dbReference>
<dbReference type="RefSeq" id="WP_231322079.1">
    <property type="nucleotide sequence ID" value="NZ_CP088156.1"/>
</dbReference>
<dbReference type="NCBIfam" id="TIGR01007">
    <property type="entry name" value="eps_fam"/>
    <property type="match status" value="1"/>
</dbReference>
<proteinExistence type="inferred from homology"/>
<evidence type="ECO:0000313" key="21">
    <source>
        <dbReference type="Proteomes" id="UP001431010"/>
    </source>
</evidence>
<feature type="coiled-coil region" evidence="16">
    <location>
        <begin position="370"/>
        <end position="404"/>
    </location>
</feature>
<keyword evidence="16" id="KW-0175">Coiled coil</keyword>
<keyword evidence="8 17" id="KW-0812">Transmembrane</keyword>
<evidence type="ECO:0000256" key="4">
    <source>
        <dbReference type="ARBA" id="ARBA00011903"/>
    </source>
</evidence>
<evidence type="ECO:0000256" key="7">
    <source>
        <dbReference type="ARBA" id="ARBA00022679"/>
    </source>
</evidence>
<keyword evidence="5" id="KW-1003">Cell membrane</keyword>
<reference evidence="20" key="1">
    <citation type="journal article" date="2024" name="Antonie Van Leeuwenhoek">
        <title>Bradyrhizobium ontarionense sp. nov., a novel bacterial symbiont isolated from Aeschynomene indica (Indian jointvetch), harbours photosynthesis, nitrogen fixation and nitrous oxide (N2O) reductase genes.</title>
        <authorList>
            <person name="Bromfield E.S.P."/>
            <person name="Cloutier S."/>
        </authorList>
    </citation>
    <scope>NUCLEOTIDE SEQUENCE</scope>
    <source>
        <strain evidence="20">A19</strain>
    </source>
</reference>
<feature type="domain" description="Polysaccharide chain length determinant N-terminal" evidence="18">
    <location>
        <begin position="33"/>
        <end position="112"/>
    </location>
</feature>
<evidence type="ECO:0000256" key="16">
    <source>
        <dbReference type="SAM" id="Coils"/>
    </source>
</evidence>
<dbReference type="EMBL" id="CP088156">
    <property type="protein sequence ID" value="UFZ04791.1"/>
    <property type="molecule type" value="Genomic_DNA"/>
</dbReference>
<name>A0ABY3RC63_9BRAD</name>
<dbReference type="EC" id="2.7.10.2" evidence="4"/>
<keyword evidence="7 20" id="KW-0808">Transferase</keyword>
<protein>
    <recommendedName>
        <fullName evidence="4">non-specific protein-tyrosine kinase</fullName>
        <ecNumber evidence="4">2.7.10.2</ecNumber>
    </recommendedName>
</protein>
<comment type="catalytic activity">
    <reaction evidence="15">
        <text>L-tyrosyl-[protein] + ATP = O-phospho-L-tyrosyl-[protein] + ADP + H(+)</text>
        <dbReference type="Rhea" id="RHEA:10596"/>
        <dbReference type="Rhea" id="RHEA-COMP:10136"/>
        <dbReference type="Rhea" id="RHEA-COMP:20101"/>
        <dbReference type="ChEBI" id="CHEBI:15378"/>
        <dbReference type="ChEBI" id="CHEBI:30616"/>
        <dbReference type="ChEBI" id="CHEBI:46858"/>
        <dbReference type="ChEBI" id="CHEBI:61978"/>
        <dbReference type="ChEBI" id="CHEBI:456216"/>
        <dbReference type="EC" id="2.7.10.2"/>
    </reaction>
</comment>
<evidence type="ECO:0000313" key="20">
    <source>
        <dbReference type="EMBL" id="UFZ04791.1"/>
    </source>
</evidence>
<dbReference type="PANTHER" id="PTHR32309:SF13">
    <property type="entry name" value="FERRIC ENTEROBACTIN TRANSPORT PROTEIN FEPE"/>
    <property type="match status" value="1"/>
</dbReference>
<evidence type="ECO:0000256" key="9">
    <source>
        <dbReference type="ARBA" id="ARBA00022741"/>
    </source>
</evidence>
<gene>
    <name evidence="20" type="ORF">LQG66_00215</name>
</gene>
<evidence type="ECO:0000256" key="8">
    <source>
        <dbReference type="ARBA" id="ARBA00022692"/>
    </source>
</evidence>
<evidence type="ECO:0000256" key="2">
    <source>
        <dbReference type="ARBA" id="ARBA00007316"/>
    </source>
</evidence>
<dbReference type="SUPFAM" id="SSF52540">
    <property type="entry name" value="P-loop containing nucleoside triphosphate hydrolases"/>
    <property type="match status" value="1"/>
</dbReference>
<evidence type="ECO:0000259" key="18">
    <source>
        <dbReference type="Pfam" id="PF02706"/>
    </source>
</evidence>
<feature type="transmembrane region" description="Helical" evidence="17">
    <location>
        <begin position="468"/>
        <end position="489"/>
    </location>
</feature>
<evidence type="ECO:0000256" key="6">
    <source>
        <dbReference type="ARBA" id="ARBA00022519"/>
    </source>
</evidence>
<evidence type="ECO:0000256" key="15">
    <source>
        <dbReference type="ARBA" id="ARBA00051245"/>
    </source>
</evidence>
<keyword evidence="10" id="KW-0418">Kinase</keyword>
<dbReference type="Pfam" id="PF13614">
    <property type="entry name" value="AAA_31"/>
    <property type="match status" value="1"/>
</dbReference>
<evidence type="ECO:0000256" key="17">
    <source>
        <dbReference type="SAM" id="Phobius"/>
    </source>
</evidence>
<evidence type="ECO:0000256" key="10">
    <source>
        <dbReference type="ARBA" id="ARBA00022777"/>
    </source>
</evidence>
<dbReference type="Pfam" id="PF02706">
    <property type="entry name" value="Wzz"/>
    <property type="match status" value="1"/>
</dbReference>
<feature type="domain" description="AAA" evidence="19">
    <location>
        <begin position="596"/>
        <end position="745"/>
    </location>
</feature>
<feature type="transmembrane region" description="Helical" evidence="17">
    <location>
        <begin position="39"/>
        <end position="60"/>
    </location>
</feature>
<keyword evidence="9" id="KW-0547">Nucleotide-binding</keyword>
<comment type="similarity">
    <text evidence="2">Belongs to the CpsD/CapB family.</text>
</comment>
<dbReference type="Gene3D" id="3.40.50.300">
    <property type="entry name" value="P-loop containing nucleotide triphosphate hydrolases"/>
    <property type="match status" value="1"/>
</dbReference>
<comment type="similarity">
    <text evidence="3">Belongs to the etk/wzc family.</text>
</comment>
<evidence type="ECO:0000256" key="3">
    <source>
        <dbReference type="ARBA" id="ARBA00008883"/>
    </source>
</evidence>
<dbReference type="Proteomes" id="UP001431010">
    <property type="component" value="Chromosome"/>
</dbReference>
<evidence type="ECO:0000256" key="1">
    <source>
        <dbReference type="ARBA" id="ARBA00004429"/>
    </source>
</evidence>
<evidence type="ECO:0000256" key="11">
    <source>
        <dbReference type="ARBA" id="ARBA00022840"/>
    </source>
</evidence>
<dbReference type="InterPro" id="IPR005702">
    <property type="entry name" value="Wzc-like_C"/>
</dbReference>
<comment type="subcellular location">
    <subcellularLocation>
        <location evidence="1">Cell inner membrane</location>
        <topology evidence="1">Multi-pass membrane protein</topology>
    </subcellularLocation>
</comment>
<dbReference type="InterPro" id="IPR025669">
    <property type="entry name" value="AAA_dom"/>
</dbReference>
<evidence type="ECO:0000256" key="13">
    <source>
        <dbReference type="ARBA" id="ARBA00023136"/>
    </source>
</evidence>
<sequence>MLHNPNTSTLAYSPQQDHGWERNGPGPFNLALGFLRRRYLVIAITTVLSLAASFVLLKIAPPSYTADVKIILGNMKAPVVQPQSSSDETPLDMESQIEILKSKTIASSVISRLSLADDPDFNGKASPLHNALEAVRRLVSAAPTESDAPSTDDLLEEFQRRMQAYRIGTSAVVAVEFSASDAKRAAMIANAIVKEYFDQQLKADTNEHRTVTAWLHERLQDLGNDATAAERAVNDLKSRHNIISADGKFMDQQQVTELTNRLVAARTHTASLMTRLNRFDEMLVQSNVDAPLESIGTVSDFSPAELSGNLNPPDGLSLSNSNSTQIINSLRQQYLENAKREYEYSAKYGNDHLAVINIRATMKSIRQAILDEVRRLADVARHDYAEAKQQQQEVEKQLAQAVAQSHDTRAAEVSIRELETSAKGYRALYDGFLQRYMGSVQQDSFPIAKARVISPATPPKKKTKPKSILLMAVGLFGGLALGGGLGLLAEMRDRSFRTTSQVEDRLRLPCLSVVPLLKEGEVTRVTREAARATAKPGGDCPQRTLSRSAGTCWAATAMPSSRFAESIRSLKVAIDQDPSRTSRKVFGLTSALPNEGKSMIAASLAQLIANTGKRVIVVDCDLRNPSLSAALAPEAGGSIIDILTGVRSLQDTVWTDPVSGLHFLPGKGAAQSDTSDVLSNDRTRKLFEQLREAYDYVIVDLPPLAPVVDARAISALLDSFVLVVEWGRTTAEVVEHALNTAPNVYDALLGVVLNKTDMKALKRYAYHFGDYYNHEYYARYGSVMAE</sequence>
<keyword evidence="21" id="KW-1185">Reference proteome</keyword>
<keyword evidence="14" id="KW-0829">Tyrosine-protein kinase</keyword>
<organism evidence="20 21">
    <name type="scientific">Bradyrhizobium ontarionense</name>
    <dbReference type="NCBI Taxonomy" id="2898149"/>
    <lineage>
        <taxon>Bacteria</taxon>
        <taxon>Pseudomonadati</taxon>
        <taxon>Pseudomonadota</taxon>
        <taxon>Alphaproteobacteria</taxon>
        <taxon>Hyphomicrobiales</taxon>
        <taxon>Nitrobacteraceae</taxon>
        <taxon>Bradyrhizobium</taxon>
    </lineage>
</organism>
<keyword evidence="6" id="KW-0997">Cell inner membrane</keyword>
<evidence type="ECO:0000259" key="19">
    <source>
        <dbReference type="Pfam" id="PF13614"/>
    </source>
</evidence>
<keyword evidence="11" id="KW-0067">ATP-binding</keyword>
<dbReference type="PANTHER" id="PTHR32309">
    <property type="entry name" value="TYROSINE-PROTEIN KINASE"/>
    <property type="match status" value="1"/>
</dbReference>
<dbReference type="InterPro" id="IPR003856">
    <property type="entry name" value="LPS_length_determ_N"/>
</dbReference>
<evidence type="ECO:0000256" key="14">
    <source>
        <dbReference type="ARBA" id="ARBA00023137"/>
    </source>
</evidence>
<evidence type="ECO:0000256" key="5">
    <source>
        <dbReference type="ARBA" id="ARBA00022475"/>
    </source>
</evidence>
<dbReference type="InterPro" id="IPR050445">
    <property type="entry name" value="Bact_polysacc_biosynth/exp"/>
</dbReference>